<dbReference type="STRING" id="321614.Q0U0W0"/>
<protein>
    <submittedName>
        <fullName evidence="2">Uncharacterized protein</fullName>
    </submittedName>
</protein>
<evidence type="ECO:0000313" key="2">
    <source>
        <dbReference type="EMBL" id="EAT78007.1"/>
    </source>
</evidence>
<dbReference type="KEGG" id="pno:SNOG_14467"/>
<dbReference type="EMBL" id="CH445356">
    <property type="protein sequence ID" value="EAT78007.1"/>
    <property type="molecule type" value="Genomic_DNA"/>
</dbReference>
<evidence type="ECO:0000313" key="3">
    <source>
        <dbReference type="Proteomes" id="UP000001055"/>
    </source>
</evidence>
<dbReference type="InParanoid" id="Q0U0W0"/>
<feature type="compositionally biased region" description="Polar residues" evidence="1">
    <location>
        <begin position="261"/>
        <end position="281"/>
    </location>
</feature>
<evidence type="ECO:0000256" key="1">
    <source>
        <dbReference type="SAM" id="MobiDB-lite"/>
    </source>
</evidence>
<gene>
    <name evidence="2" type="ORF">SNOG_14467</name>
</gene>
<dbReference type="VEuPathDB" id="FungiDB:JI435_144670"/>
<accession>Q0U0W0</accession>
<dbReference type="OMA" id="TCRNSAE"/>
<dbReference type="GeneID" id="5981576"/>
<dbReference type="HOGENOM" id="CLU_086431_0_0_1"/>
<dbReference type="AlphaFoldDB" id="Q0U0W0"/>
<dbReference type="eggNOG" id="ENOG502S8AN">
    <property type="taxonomic scope" value="Eukaryota"/>
</dbReference>
<feature type="region of interest" description="Disordered" evidence="1">
    <location>
        <begin position="259"/>
        <end position="281"/>
    </location>
</feature>
<sequence>MSETDEQEVQPVWSRLFLRRPMPSEKFCSTPFTCSRRPLTLADYLWDSLVKDHMPSDEDVLEDFGFNNTHRGRYFPWFLENLHVLDQPISKEEAQQKLVVTFYDKAKPYLDVEDRSKVFGDLKPQAQRHSYHLLAEMQHRWSPNPVEENWYSFGFVTCRNRSEERTLLGLYQLLLIPNDESSLYRIHNRQQGTMPPVPFTEFWKAYESKSLIMLMDAKGLREVRSRLPFLEVFLSAPTSIIRPSVWDLKQFLEIRNPVENPPTSSGLRGSESSQASRSLCG</sequence>
<reference evidence="3" key="1">
    <citation type="journal article" date="2007" name="Plant Cell">
        <title>Dothideomycete-plant interactions illuminated by genome sequencing and EST analysis of the wheat pathogen Stagonospora nodorum.</title>
        <authorList>
            <person name="Hane J.K."/>
            <person name="Lowe R.G."/>
            <person name="Solomon P.S."/>
            <person name="Tan K.C."/>
            <person name="Schoch C.L."/>
            <person name="Spatafora J.W."/>
            <person name="Crous P.W."/>
            <person name="Kodira C."/>
            <person name="Birren B.W."/>
            <person name="Galagan J.E."/>
            <person name="Torriani S.F."/>
            <person name="McDonald B.A."/>
            <person name="Oliver R.P."/>
        </authorList>
    </citation>
    <scope>NUCLEOTIDE SEQUENCE [LARGE SCALE GENOMIC DNA]</scope>
    <source>
        <strain evidence="3">SN15 / ATCC MYA-4574 / FGSC 10173</strain>
    </source>
</reference>
<proteinExistence type="predicted"/>
<name>Q0U0W0_PHANO</name>
<dbReference type="RefSeq" id="XP_001804651.1">
    <property type="nucleotide sequence ID" value="XM_001804599.1"/>
</dbReference>
<organism evidence="2 3">
    <name type="scientific">Phaeosphaeria nodorum (strain SN15 / ATCC MYA-4574 / FGSC 10173)</name>
    <name type="common">Glume blotch fungus</name>
    <name type="synonym">Parastagonospora nodorum</name>
    <dbReference type="NCBI Taxonomy" id="321614"/>
    <lineage>
        <taxon>Eukaryota</taxon>
        <taxon>Fungi</taxon>
        <taxon>Dikarya</taxon>
        <taxon>Ascomycota</taxon>
        <taxon>Pezizomycotina</taxon>
        <taxon>Dothideomycetes</taxon>
        <taxon>Pleosporomycetidae</taxon>
        <taxon>Pleosporales</taxon>
        <taxon>Pleosporineae</taxon>
        <taxon>Phaeosphaeriaceae</taxon>
        <taxon>Parastagonospora</taxon>
    </lineage>
</organism>
<dbReference type="Proteomes" id="UP000001055">
    <property type="component" value="Unassembled WGS sequence"/>
</dbReference>